<dbReference type="AlphaFoldDB" id="A0A317CHX8"/>
<evidence type="ECO:0000256" key="1">
    <source>
        <dbReference type="SAM" id="MobiDB-lite"/>
    </source>
</evidence>
<protein>
    <submittedName>
        <fullName evidence="2">Uncharacterized protein</fullName>
    </submittedName>
</protein>
<organism evidence="2 3">
    <name type="scientific">Leucothrix pacifica</name>
    <dbReference type="NCBI Taxonomy" id="1247513"/>
    <lineage>
        <taxon>Bacteria</taxon>
        <taxon>Pseudomonadati</taxon>
        <taxon>Pseudomonadota</taxon>
        <taxon>Gammaproteobacteria</taxon>
        <taxon>Thiotrichales</taxon>
        <taxon>Thiotrichaceae</taxon>
        <taxon>Leucothrix</taxon>
    </lineage>
</organism>
<accession>A0A317CHX8</accession>
<name>A0A317CHX8_9GAMM</name>
<evidence type="ECO:0000313" key="3">
    <source>
        <dbReference type="Proteomes" id="UP000245539"/>
    </source>
</evidence>
<dbReference type="Proteomes" id="UP000245539">
    <property type="component" value="Unassembled WGS sequence"/>
</dbReference>
<reference evidence="2 3" key="1">
    <citation type="submission" date="2018-05" db="EMBL/GenBank/DDBJ databases">
        <title>Leucothrix arctica sp. nov., isolated from Arctic seawater.</title>
        <authorList>
            <person name="Choi A."/>
            <person name="Baek K."/>
        </authorList>
    </citation>
    <scope>NUCLEOTIDE SEQUENCE [LARGE SCALE GENOMIC DNA]</scope>
    <source>
        <strain evidence="2 3">JCM 18388</strain>
    </source>
</reference>
<sequence length="59" mass="6956">MNKLSKAGVMPRDQFQKRILDIAAGRITLDKNDPKTWFSSEQSLRKSRRRGKNEFNFDK</sequence>
<keyword evidence="3" id="KW-1185">Reference proteome</keyword>
<dbReference type="EMBL" id="QGKM01000029">
    <property type="protein sequence ID" value="PWQ97013.1"/>
    <property type="molecule type" value="Genomic_DNA"/>
</dbReference>
<gene>
    <name evidence="2" type="ORF">DKW60_11365</name>
</gene>
<evidence type="ECO:0000313" key="2">
    <source>
        <dbReference type="EMBL" id="PWQ97013.1"/>
    </source>
</evidence>
<comment type="caution">
    <text evidence="2">The sequence shown here is derived from an EMBL/GenBank/DDBJ whole genome shotgun (WGS) entry which is preliminary data.</text>
</comment>
<feature type="region of interest" description="Disordered" evidence="1">
    <location>
        <begin position="38"/>
        <end position="59"/>
    </location>
</feature>
<proteinExistence type="predicted"/>